<keyword evidence="4 10" id="KW-1003">Cell membrane</keyword>
<keyword evidence="9" id="KW-0325">Glycoprotein</keyword>
<evidence type="ECO:0000256" key="9">
    <source>
        <dbReference type="ARBA" id="ARBA00023180"/>
    </source>
</evidence>
<comment type="function">
    <text evidence="1 10">Involved in cell fusion during mating by stabilizing the plasma membrane fusion event.</text>
</comment>
<organism evidence="13">
    <name type="scientific">Leptosphaeria maculans (strain JN3 / isolate v23.1.3 / race Av1-4-5-6-7-8)</name>
    <name type="common">Blackleg fungus</name>
    <name type="synonym">Phoma lingam</name>
    <dbReference type="NCBI Taxonomy" id="985895"/>
    <lineage>
        <taxon>Eukaryota</taxon>
        <taxon>Fungi</taxon>
        <taxon>Dikarya</taxon>
        <taxon>Ascomycota</taxon>
        <taxon>Pezizomycotina</taxon>
        <taxon>Dothideomycetes</taxon>
        <taxon>Pleosporomycetidae</taxon>
        <taxon>Pleosporales</taxon>
        <taxon>Pleosporineae</taxon>
        <taxon>Leptosphaeriaceae</taxon>
        <taxon>Plenodomus</taxon>
        <taxon>Plenodomus lingam/Leptosphaeria maculans species complex</taxon>
    </lineage>
</organism>
<sequence>MTVSRRVSCSPPPYNPHVIDQLACPPSSCARRRGPYERKSWNNTMPAQTLQPTSRTHNHSSIGNAQNNKRPHAFPFQRFVLPLPQPVVQALSRVHHACTSREACNGSSLPRDRVSHAYTDMMTSSANQQQPFPTVPPSMSAGDSHEMRDYYPPQDAPLPTLNQTPNFKPYLGLRARLSQIWINRWTILLLLVLVRLLLAIASTDASLTSARREALSACTQVESIGSSMASMPHYMSKGVNEMTASGIEKAVSGLMTMLEMSVTGVEEIILFVIHMMTSTYLCLITLAVSGSLHAAVEIGEAINKQLDETIEEVTNDMGNAVKSVTDGINSIMDKINFNLPGFNKPTINLDEQINKLKALELPPDMQEGLNKLNQSIPTFTEVQNFTDNLIRTPFEEVKKLIKGMDTFEFDRQVLPVPQKEALTFCSEGNGINQFFDDLIELAYNARKIGLGVLIALAILVCVPMAWMEVRRYRKMQERAALFAEGHDAMDVVYLASRPTSSGIGLWFGRRFGSARRQAVMRWTWAYATSVPMLFLLSLGLAGLFACFCQYLLLKAIQDKTPELTSQVADFAGKVVTSLNNASMSWSQGVNSAIGKLDSEMNDDIFGWVNTSTTAVNNTLNGFVSKMSKTLNDTFGGTVLYDPIKEVLNCLIGLKIASFQNGLTWVQEHAHISFPGVANDTLSIGALAENSGSDSAAELLANPSGKAKDEITEAVNRVIEKLMSGIRQEALISTAMILIWLFIALGGLIYASTHLFRRDDSKMGRNPYAVDSPIETQHKAQDYPAAAPPSYVANNYNVNKAAPYTLAPRPFSTFEHDAEPPTEKVGSVGAHAITESSRPGHLRVSSYGQLADPSPVNDNPNPFSDQLHPEKRTHNPYN</sequence>
<dbReference type="GO" id="GO:0043332">
    <property type="term" value="C:mating projection tip"/>
    <property type="evidence" value="ECO:0007669"/>
    <property type="project" value="UniProtKB-UniRule"/>
</dbReference>
<feature type="region of interest" description="Disordered" evidence="11">
    <location>
        <begin position="830"/>
        <end position="877"/>
    </location>
</feature>
<dbReference type="Proteomes" id="UP000002668">
    <property type="component" value="Genome"/>
</dbReference>
<comment type="similarity">
    <text evidence="3 10">Belongs to the PRM1 family.</text>
</comment>
<dbReference type="FunCoup" id="E4ZPT9">
    <property type="interactions" value="18"/>
</dbReference>
<comment type="subcellular location">
    <subcellularLocation>
        <location evidence="2 10">Cell membrane</location>
        <topology evidence="2 10">Multi-pass membrane protein</topology>
    </subcellularLocation>
</comment>
<feature type="transmembrane region" description="Helical" evidence="10">
    <location>
        <begin position="530"/>
        <end position="553"/>
    </location>
</feature>
<feature type="region of interest" description="Disordered" evidence="11">
    <location>
        <begin position="35"/>
        <end position="70"/>
    </location>
</feature>
<evidence type="ECO:0000256" key="6">
    <source>
        <dbReference type="ARBA" id="ARBA00022971"/>
    </source>
</evidence>
<feature type="compositionally biased region" description="Polar residues" evidence="11">
    <location>
        <begin position="123"/>
        <end position="132"/>
    </location>
</feature>
<reference evidence="13" key="1">
    <citation type="journal article" date="2011" name="Nat. Commun.">
        <title>Effector diversification within compartments of the Leptosphaeria maculans genome affected by Repeat-Induced Point mutations.</title>
        <authorList>
            <person name="Rouxel T."/>
            <person name="Grandaubert J."/>
            <person name="Hane J.K."/>
            <person name="Hoede C."/>
            <person name="van de Wouw A.P."/>
            <person name="Couloux A."/>
            <person name="Dominguez V."/>
            <person name="Anthouard V."/>
            <person name="Bally P."/>
            <person name="Bourras S."/>
            <person name="Cozijnsen A.J."/>
            <person name="Ciuffetti L.M."/>
            <person name="Degrave A."/>
            <person name="Dilmaghani A."/>
            <person name="Duret L."/>
            <person name="Fudal I."/>
            <person name="Goodwin S.B."/>
            <person name="Gout L."/>
            <person name="Glaser N."/>
            <person name="Linglin J."/>
            <person name="Kema G.H.J."/>
            <person name="Lapalu N."/>
            <person name="Lawrence C.B."/>
            <person name="May K."/>
            <person name="Meyer M."/>
            <person name="Ollivier B."/>
            <person name="Poulain J."/>
            <person name="Schoch C.L."/>
            <person name="Simon A."/>
            <person name="Spatafora J.W."/>
            <person name="Stachowiak A."/>
            <person name="Turgeon B.G."/>
            <person name="Tyler B.M."/>
            <person name="Vincent D."/>
            <person name="Weissenbach J."/>
            <person name="Amselem J."/>
            <person name="Quesneville H."/>
            <person name="Oliver R.P."/>
            <person name="Wincker P."/>
            <person name="Balesdent M.-H."/>
            <person name="Howlett B.J."/>
        </authorList>
    </citation>
    <scope>NUCLEOTIDE SEQUENCE [LARGE SCALE GENOMIC DNA]</scope>
    <source>
        <strain evidence="13">JN3 / isolate v23.1.3 / race Av1-4-5-6-7-8</strain>
    </source>
</reference>
<feature type="transmembrane region" description="Helical" evidence="10">
    <location>
        <begin position="448"/>
        <end position="466"/>
    </location>
</feature>
<evidence type="ECO:0000313" key="12">
    <source>
        <dbReference type="EMBL" id="CBX93474.1"/>
    </source>
</evidence>
<keyword evidence="6 10" id="KW-0184">Conjugation</keyword>
<feature type="compositionally biased region" description="Basic and acidic residues" evidence="11">
    <location>
        <begin position="866"/>
        <end position="877"/>
    </location>
</feature>
<keyword evidence="5 10" id="KW-0812">Transmembrane</keyword>
<dbReference type="InterPro" id="IPR026777">
    <property type="entry name" value="PRM1"/>
</dbReference>
<evidence type="ECO:0000256" key="1">
    <source>
        <dbReference type="ARBA" id="ARBA00002512"/>
    </source>
</evidence>
<dbReference type="GO" id="GO:0032220">
    <property type="term" value="P:plasma membrane fusion involved in cytogamy"/>
    <property type="evidence" value="ECO:0007669"/>
    <property type="project" value="TreeGrafter"/>
</dbReference>
<dbReference type="eggNOG" id="ENOG502QRP5">
    <property type="taxonomic scope" value="Eukaryota"/>
</dbReference>
<evidence type="ECO:0000256" key="2">
    <source>
        <dbReference type="ARBA" id="ARBA00004651"/>
    </source>
</evidence>
<feature type="compositionally biased region" description="Polar residues" evidence="11">
    <location>
        <begin position="41"/>
        <end position="68"/>
    </location>
</feature>
<evidence type="ECO:0000256" key="3">
    <source>
        <dbReference type="ARBA" id="ARBA00010780"/>
    </source>
</evidence>
<evidence type="ECO:0000256" key="10">
    <source>
        <dbReference type="RuleBase" id="RU366035"/>
    </source>
</evidence>
<protein>
    <recommendedName>
        <fullName evidence="10">Plasma membrane fusion protein PRM1</fullName>
    </recommendedName>
</protein>
<dbReference type="AlphaFoldDB" id="E4ZPT9"/>
<dbReference type="GeneID" id="13282951"/>
<keyword evidence="13" id="KW-1185">Reference proteome</keyword>
<evidence type="ECO:0000256" key="4">
    <source>
        <dbReference type="ARBA" id="ARBA00022475"/>
    </source>
</evidence>
<evidence type="ECO:0000313" key="13">
    <source>
        <dbReference type="Proteomes" id="UP000002668"/>
    </source>
</evidence>
<evidence type="ECO:0000256" key="11">
    <source>
        <dbReference type="SAM" id="MobiDB-lite"/>
    </source>
</evidence>
<dbReference type="VEuPathDB" id="FungiDB:LEMA_P043750.1"/>
<dbReference type="EMBL" id="FP929105">
    <property type="protein sequence ID" value="CBX93474.1"/>
    <property type="molecule type" value="Genomic_DNA"/>
</dbReference>
<evidence type="ECO:0000256" key="8">
    <source>
        <dbReference type="ARBA" id="ARBA00023136"/>
    </source>
</evidence>
<gene>
    <name evidence="12" type="ORF">LEMA_P043750.1</name>
</gene>
<dbReference type="PANTHER" id="PTHR31030">
    <property type="entry name" value="PLASMA MEMBRANE FUSION PROTEIN PRM1"/>
    <property type="match status" value="1"/>
</dbReference>
<dbReference type="OrthoDB" id="5356111at2759"/>
<feature type="transmembrane region" description="Helical" evidence="10">
    <location>
        <begin position="268"/>
        <end position="288"/>
    </location>
</feature>
<feature type="transmembrane region" description="Helical" evidence="10">
    <location>
        <begin position="729"/>
        <end position="750"/>
    </location>
</feature>
<accession>E4ZPT9</accession>
<proteinExistence type="inferred from homology"/>
<dbReference type="OMA" id="NVFGWVN"/>
<feature type="region of interest" description="Disordered" evidence="11">
    <location>
        <begin position="123"/>
        <end position="144"/>
    </location>
</feature>
<feature type="transmembrane region" description="Helical" evidence="10">
    <location>
        <begin position="181"/>
        <end position="201"/>
    </location>
</feature>
<dbReference type="GO" id="GO:0005886">
    <property type="term" value="C:plasma membrane"/>
    <property type="evidence" value="ECO:0007669"/>
    <property type="project" value="UniProtKB-SubCell"/>
</dbReference>
<evidence type="ECO:0000256" key="7">
    <source>
        <dbReference type="ARBA" id="ARBA00022989"/>
    </source>
</evidence>
<keyword evidence="7 10" id="KW-1133">Transmembrane helix</keyword>
<name>E4ZPT9_LEPMJ</name>
<dbReference type="InParanoid" id="E4ZPT9"/>
<evidence type="ECO:0000256" key="5">
    <source>
        <dbReference type="ARBA" id="ARBA00022692"/>
    </source>
</evidence>
<dbReference type="HOGENOM" id="CLU_010191_1_0_1"/>
<dbReference type="PANTHER" id="PTHR31030:SF1">
    <property type="entry name" value="PLASMA MEMBRANE FUSION PROTEIN PRM1"/>
    <property type="match status" value="1"/>
</dbReference>
<keyword evidence="8 10" id="KW-0472">Membrane</keyword>
<dbReference type="STRING" id="985895.E4ZPT9"/>